<dbReference type="CDD" id="cd07722">
    <property type="entry name" value="LACTB2-like_MBL-fold"/>
    <property type="match status" value="1"/>
</dbReference>
<dbReference type="PROSITE" id="PS00743">
    <property type="entry name" value="BETA_LACTAMASE_B_1"/>
    <property type="match status" value="1"/>
</dbReference>
<comment type="catalytic activity">
    <reaction evidence="6">
        <text>(3R)-atrochrysone 2-carbonyl-[ACP] + H2O = (3R)-atrochrysone 2-carboxylate + holo-[ACP] + H(+)</text>
        <dbReference type="Rhea" id="RHEA:64236"/>
        <dbReference type="Rhea" id="RHEA-COMP:9685"/>
        <dbReference type="Rhea" id="RHEA-COMP:20479"/>
        <dbReference type="ChEBI" id="CHEBI:15377"/>
        <dbReference type="ChEBI" id="CHEBI:15378"/>
        <dbReference type="ChEBI" id="CHEBI:64479"/>
        <dbReference type="ChEBI" id="CHEBI:234107"/>
        <dbReference type="ChEBI" id="CHEBI:234110"/>
    </reaction>
    <physiologicalReaction direction="left-to-right" evidence="6">
        <dbReference type="Rhea" id="RHEA:64237"/>
    </physiologicalReaction>
</comment>
<name>A0A6A6W981_9PEZI</name>
<dbReference type="Gene3D" id="1.10.10.10">
    <property type="entry name" value="Winged helix-like DNA-binding domain superfamily/Winged helix DNA-binding domain"/>
    <property type="match status" value="1"/>
</dbReference>
<dbReference type="Pfam" id="PF17778">
    <property type="entry name" value="WHD_BLACT"/>
    <property type="match status" value="1"/>
</dbReference>
<dbReference type="PANTHER" id="PTHR23131:SF0">
    <property type="entry name" value="ENDORIBONUCLEASE LACTB2"/>
    <property type="match status" value="1"/>
</dbReference>
<evidence type="ECO:0000313" key="9">
    <source>
        <dbReference type="Proteomes" id="UP000799437"/>
    </source>
</evidence>
<evidence type="ECO:0000256" key="6">
    <source>
        <dbReference type="ARBA" id="ARBA00050605"/>
    </source>
</evidence>
<dbReference type="FunFam" id="3.60.15.10:FF:000041">
    <property type="entry name" value="Metallo-beta-lactamase domain protein"/>
    <property type="match status" value="1"/>
</dbReference>
<dbReference type="SUPFAM" id="SSF56281">
    <property type="entry name" value="Metallo-hydrolase/oxidoreductase"/>
    <property type="match status" value="1"/>
</dbReference>
<dbReference type="OrthoDB" id="17458at2759"/>
<organism evidence="8 9">
    <name type="scientific">Pseudovirgaria hyperparasitica</name>
    <dbReference type="NCBI Taxonomy" id="470096"/>
    <lineage>
        <taxon>Eukaryota</taxon>
        <taxon>Fungi</taxon>
        <taxon>Dikarya</taxon>
        <taxon>Ascomycota</taxon>
        <taxon>Pezizomycotina</taxon>
        <taxon>Dothideomycetes</taxon>
        <taxon>Dothideomycetes incertae sedis</taxon>
        <taxon>Acrospermales</taxon>
        <taxon>Acrospermaceae</taxon>
        <taxon>Pseudovirgaria</taxon>
    </lineage>
</organism>
<keyword evidence="9" id="KW-1185">Reference proteome</keyword>
<dbReference type="InterPro" id="IPR047921">
    <property type="entry name" value="LACTB2-like_MBL-fold"/>
</dbReference>
<evidence type="ECO:0000259" key="7">
    <source>
        <dbReference type="SMART" id="SM00849"/>
    </source>
</evidence>
<sequence length="284" mass="31382">MAASLPPLPEIERLSSRVIRILGGNPGKFTLQGTNTYLIGQGPKRILLDTGEGKPAWIQSIKSLLASENIQIDRAILTHWHADHVGGITDLRALSPHTLFYKNQPDPGQTNYTDGQTFKTDGATLRAFHCPGHTADHMAFILEEEDAMFTGDNVLGHGTAVFEDLAAYMDSLERMAGQFHGRAYPGHGPVIDDGRAKVLEYIAHRKQRENQIVEVLGREKEGAVVPSRWGSMEMVKVIYRDYPENLHEPAEKGVVQVLEKLARDGRVARDEASGAWSLLPKSTL</sequence>
<dbReference type="Gene3D" id="3.60.15.10">
    <property type="entry name" value="Ribonuclease Z/Hydroxyacylglutathione hydrolase-like"/>
    <property type="match status" value="1"/>
</dbReference>
<comment type="cofactor">
    <cofactor evidence="1">
        <name>Zn(2+)</name>
        <dbReference type="ChEBI" id="CHEBI:29105"/>
    </cofactor>
</comment>
<reference evidence="8" key="1">
    <citation type="journal article" date="2020" name="Stud. Mycol.">
        <title>101 Dothideomycetes genomes: a test case for predicting lifestyles and emergence of pathogens.</title>
        <authorList>
            <person name="Haridas S."/>
            <person name="Albert R."/>
            <person name="Binder M."/>
            <person name="Bloem J."/>
            <person name="Labutti K."/>
            <person name="Salamov A."/>
            <person name="Andreopoulos B."/>
            <person name="Baker S."/>
            <person name="Barry K."/>
            <person name="Bills G."/>
            <person name="Bluhm B."/>
            <person name="Cannon C."/>
            <person name="Castanera R."/>
            <person name="Culley D."/>
            <person name="Daum C."/>
            <person name="Ezra D."/>
            <person name="Gonzalez J."/>
            <person name="Henrissat B."/>
            <person name="Kuo A."/>
            <person name="Liang C."/>
            <person name="Lipzen A."/>
            <person name="Lutzoni F."/>
            <person name="Magnuson J."/>
            <person name="Mondo S."/>
            <person name="Nolan M."/>
            <person name="Ohm R."/>
            <person name="Pangilinan J."/>
            <person name="Park H.-J."/>
            <person name="Ramirez L."/>
            <person name="Alfaro M."/>
            <person name="Sun H."/>
            <person name="Tritt A."/>
            <person name="Yoshinaga Y."/>
            <person name="Zwiers L.-H."/>
            <person name="Turgeon B."/>
            <person name="Goodwin S."/>
            <person name="Spatafora J."/>
            <person name="Crous P."/>
            <person name="Grigoriev I."/>
        </authorList>
    </citation>
    <scope>NUCLEOTIDE SEQUENCE</scope>
    <source>
        <strain evidence="8">CBS 121739</strain>
    </source>
</reference>
<dbReference type="InterPro" id="IPR050662">
    <property type="entry name" value="Sec-metab_biosynth-thioest"/>
</dbReference>
<proteinExistence type="inferred from homology"/>
<evidence type="ECO:0000313" key="8">
    <source>
        <dbReference type="EMBL" id="KAF2758147.1"/>
    </source>
</evidence>
<evidence type="ECO:0000256" key="3">
    <source>
        <dbReference type="ARBA" id="ARBA00022723"/>
    </source>
</evidence>
<dbReference type="InterPro" id="IPR001018">
    <property type="entry name" value="Beta-lactamase_class-B_CS"/>
</dbReference>
<dbReference type="Pfam" id="PF00753">
    <property type="entry name" value="Lactamase_B"/>
    <property type="match status" value="2"/>
</dbReference>
<dbReference type="EMBL" id="ML996572">
    <property type="protein sequence ID" value="KAF2758147.1"/>
    <property type="molecule type" value="Genomic_DNA"/>
</dbReference>
<evidence type="ECO:0000256" key="1">
    <source>
        <dbReference type="ARBA" id="ARBA00001947"/>
    </source>
</evidence>
<gene>
    <name evidence="8" type="ORF">EJ05DRAFT_465108</name>
</gene>
<dbReference type="InterPro" id="IPR036388">
    <property type="entry name" value="WH-like_DNA-bd_sf"/>
</dbReference>
<dbReference type="GO" id="GO:0008800">
    <property type="term" value="F:beta-lactamase activity"/>
    <property type="evidence" value="ECO:0007669"/>
    <property type="project" value="InterPro"/>
</dbReference>
<protein>
    <submittedName>
        <fullName evidence="8">Metallo-hydrolase/oxidoreductase</fullName>
    </submittedName>
</protein>
<feature type="non-terminal residue" evidence="8">
    <location>
        <position position="1"/>
    </location>
</feature>
<dbReference type="SMART" id="SM00849">
    <property type="entry name" value="Lactamase_B"/>
    <property type="match status" value="1"/>
</dbReference>
<keyword evidence="4 8" id="KW-0378">Hydrolase</keyword>
<keyword evidence="3" id="KW-0479">Metal-binding</keyword>
<dbReference type="InterPro" id="IPR001279">
    <property type="entry name" value="Metallo-B-lactamas"/>
</dbReference>
<dbReference type="InterPro" id="IPR036866">
    <property type="entry name" value="RibonucZ/Hydroxyglut_hydro"/>
</dbReference>
<dbReference type="GO" id="GO:0017001">
    <property type="term" value="P:antibiotic catabolic process"/>
    <property type="evidence" value="ECO:0007669"/>
    <property type="project" value="InterPro"/>
</dbReference>
<dbReference type="GO" id="GO:0008270">
    <property type="term" value="F:zinc ion binding"/>
    <property type="evidence" value="ECO:0007669"/>
    <property type="project" value="InterPro"/>
</dbReference>
<dbReference type="GO" id="GO:0044550">
    <property type="term" value="P:secondary metabolite biosynthetic process"/>
    <property type="evidence" value="ECO:0007669"/>
    <property type="project" value="TreeGrafter"/>
</dbReference>
<evidence type="ECO:0000256" key="4">
    <source>
        <dbReference type="ARBA" id="ARBA00022801"/>
    </source>
</evidence>
<dbReference type="InterPro" id="IPR041516">
    <property type="entry name" value="LACTB2_WH"/>
</dbReference>
<keyword evidence="5" id="KW-0862">Zinc</keyword>
<feature type="domain" description="Metallo-beta-lactamase" evidence="7">
    <location>
        <begin position="33"/>
        <end position="187"/>
    </location>
</feature>
<comment type="similarity">
    <text evidence="2">Belongs to the metallo-beta-lactamase superfamily. Glyoxalase II family.</text>
</comment>
<dbReference type="RefSeq" id="XP_033600598.1">
    <property type="nucleotide sequence ID" value="XM_033742767.1"/>
</dbReference>
<dbReference type="AlphaFoldDB" id="A0A6A6W981"/>
<dbReference type="Proteomes" id="UP000799437">
    <property type="component" value="Unassembled WGS sequence"/>
</dbReference>
<dbReference type="GeneID" id="54483821"/>
<evidence type="ECO:0000256" key="2">
    <source>
        <dbReference type="ARBA" id="ARBA00006759"/>
    </source>
</evidence>
<evidence type="ECO:0000256" key="5">
    <source>
        <dbReference type="ARBA" id="ARBA00022833"/>
    </source>
</evidence>
<accession>A0A6A6W981</accession>
<dbReference type="PANTHER" id="PTHR23131">
    <property type="entry name" value="ENDORIBONUCLEASE LACTB2"/>
    <property type="match status" value="1"/>
</dbReference>
<dbReference type="FunFam" id="1.10.10.10:FF:000328">
    <property type="entry name" value="Lactamase beta 2"/>
    <property type="match status" value="1"/>
</dbReference>